<sequence length="349" mass="37779">MADAAGGLRSYRDAVAGVTASPPPPPISFDSASFRPMEIGLGIGTDVVIQRVVYERLPKYCGACKHLGHAEEECYEKHKAKVPVRPVDKDGQQMPGPAREDLRVKLDAQRAQRALDDRRRGKSVAFAEHVTCPHPGASTSGAKEDGKETCGDVLHTDTPEPVIEEVVHTPEIVTRGTECLDHVPPTPTSEVDHQGVEDMTRNESPVPGPMVAPFQDPEEPALGLEAQGSDYPVEMSTDVQQAGGHIPVALTADPTREELPRCVENKSVWDMPYSAHVIEDDVFTQIEAGRVQTDDDDVSRRVASHRRGRSMEDDPSGASASTNYGQAASPPRRRVTRSMGASVGSLVLW</sequence>
<feature type="region of interest" description="Disordered" evidence="1">
    <location>
        <begin position="178"/>
        <end position="203"/>
    </location>
</feature>
<evidence type="ECO:0008006" key="4">
    <source>
        <dbReference type="Google" id="ProtNLM"/>
    </source>
</evidence>
<feature type="region of interest" description="Disordered" evidence="1">
    <location>
        <begin position="131"/>
        <end position="155"/>
    </location>
</feature>
<name>A0AAE1Y4J0_9LAMI</name>
<reference evidence="2" key="2">
    <citation type="journal article" date="2024" name="Plant">
        <title>Genomic evolution and insights into agronomic trait innovations of Sesamum species.</title>
        <authorList>
            <person name="Miao H."/>
            <person name="Wang L."/>
            <person name="Qu L."/>
            <person name="Liu H."/>
            <person name="Sun Y."/>
            <person name="Le M."/>
            <person name="Wang Q."/>
            <person name="Wei S."/>
            <person name="Zheng Y."/>
            <person name="Lin W."/>
            <person name="Duan Y."/>
            <person name="Cao H."/>
            <person name="Xiong S."/>
            <person name="Wang X."/>
            <person name="Wei L."/>
            <person name="Li C."/>
            <person name="Ma Q."/>
            <person name="Ju M."/>
            <person name="Zhao R."/>
            <person name="Li G."/>
            <person name="Mu C."/>
            <person name="Tian Q."/>
            <person name="Mei H."/>
            <person name="Zhang T."/>
            <person name="Gao T."/>
            <person name="Zhang H."/>
        </authorList>
    </citation>
    <scope>NUCLEOTIDE SEQUENCE</scope>
    <source>
        <strain evidence="2">3651</strain>
    </source>
</reference>
<proteinExistence type="predicted"/>
<dbReference type="AlphaFoldDB" id="A0AAE1Y4J0"/>
<protein>
    <recommendedName>
        <fullName evidence="4">Zinc knuckle CX2CX4HX4C domain-containing protein</fullName>
    </recommendedName>
</protein>
<dbReference type="EMBL" id="JACGWO010000007">
    <property type="protein sequence ID" value="KAK4423046.1"/>
    <property type="molecule type" value="Genomic_DNA"/>
</dbReference>
<reference evidence="2" key="1">
    <citation type="submission" date="2020-06" db="EMBL/GenBank/DDBJ databases">
        <authorList>
            <person name="Li T."/>
            <person name="Hu X."/>
            <person name="Zhang T."/>
            <person name="Song X."/>
            <person name="Zhang H."/>
            <person name="Dai N."/>
            <person name="Sheng W."/>
            <person name="Hou X."/>
            <person name="Wei L."/>
        </authorList>
    </citation>
    <scope>NUCLEOTIDE SEQUENCE</scope>
    <source>
        <strain evidence="2">3651</strain>
        <tissue evidence="2">Leaf</tissue>
    </source>
</reference>
<comment type="caution">
    <text evidence="2">The sequence shown here is derived from an EMBL/GenBank/DDBJ whole genome shotgun (WGS) entry which is preliminary data.</text>
</comment>
<dbReference type="Proteomes" id="UP001293254">
    <property type="component" value="Unassembled WGS sequence"/>
</dbReference>
<accession>A0AAE1Y4J0</accession>
<evidence type="ECO:0000313" key="3">
    <source>
        <dbReference type="Proteomes" id="UP001293254"/>
    </source>
</evidence>
<keyword evidence="3" id="KW-1185">Reference proteome</keyword>
<gene>
    <name evidence="2" type="ORF">Salat_1887200</name>
</gene>
<evidence type="ECO:0000313" key="2">
    <source>
        <dbReference type="EMBL" id="KAK4423046.1"/>
    </source>
</evidence>
<organism evidence="2 3">
    <name type="scientific">Sesamum alatum</name>
    <dbReference type="NCBI Taxonomy" id="300844"/>
    <lineage>
        <taxon>Eukaryota</taxon>
        <taxon>Viridiplantae</taxon>
        <taxon>Streptophyta</taxon>
        <taxon>Embryophyta</taxon>
        <taxon>Tracheophyta</taxon>
        <taxon>Spermatophyta</taxon>
        <taxon>Magnoliopsida</taxon>
        <taxon>eudicotyledons</taxon>
        <taxon>Gunneridae</taxon>
        <taxon>Pentapetalae</taxon>
        <taxon>asterids</taxon>
        <taxon>lamiids</taxon>
        <taxon>Lamiales</taxon>
        <taxon>Pedaliaceae</taxon>
        <taxon>Sesamum</taxon>
    </lineage>
</organism>
<evidence type="ECO:0000256" key="1">
    <source>
        <dbReference type="SAM" id="MobiDB-lite"/>
    </source>
</evidence>
<feature type="region of interest" description="Disordered" evidence="1">
    <location>
        <begin position="293"/>
        <end position="339"/>
    </location>
</feature>
<feature type="compositionally biased region" description="Basic and acidic residues" evidence="1">
    <location>
        <begin position="190"/>
        <end position="201"/>
    </location>
</feature>
<feature type="compositionally biased region" description="Basic and acidic residues" evidence="1">
    <location>
        <begin position="142"/>
        <end position="155"/>
    </location>
</feature>